<dbReference type="EMBL" id="AOJI01000017">
    <property type="protein sequence ID" value="EMA68627.1"/>
    <property type="molecule type" value="Genomic_DNA"/>
</dbReference>
<keyword evidence="2" id="KW-0472">Membrane</keyword>
<dbReference type="OrthoDB" id="331675at2157"/>
<keyword evidence="2" id="KW-0812">Transmembrane</keyword>
<evidence type="ECO:0000256" key="1">
    <source>
        <dbReference type="SAM" id="MobiDB-lite"/>
    </source>
</evidence>
<evidence type="ECO:0000256" key="2">
    <source>
        <dbReference type="SAM" id="Phobius"/>
    </source>
</evidence>
<feature type="region of interest" description="Disordered" evidence="1">
    <location>
        <begin position="164"/>
        <end position="262"/>
    </location>
</feature>
<dbReference type="RefSeq" id="WP_007998644.1">
    <property type="nucleotide sequence ID" value="NZ_AOJI01000017.1"/>
</dbReference>
<reference evidence="3 4" key="1">
    <citation type="journal article" date="2014" name="PLoS Genet.">
        <title>Phylogenetically driven sequencing of extremely halophilic archaea reveals strategies for static and dynamic osmo-response.</title>
        <authorList>
            <person name="Becker E.A."/>
            <person name="Seitzer P.M."/>
            <person name="Tritt A."/>
            <person name="Larsen D."/>
            <person name="Krusor M."/>
            <person name="Yao A.I."/>
            <person name="Wu D."/>
            <person name="Madern D."/>
            <person name="Eisen J.A."/>
            <person name="Darling A.E."/>
            <person name="Facciotti M.T."/>
        </authorList>
    </citation>
    <scope>NUCLEOTIDE SEQUENCE [LARGE SCALE GENOMIC DNA]</scope>
    <source>
        <strain evidence="3 4">JCM 13560</strain>
    </source>
</reference>
<evidence type="ECO:0000313" key="3">
    <source>
        <dbReference type="EMBL" id="EMA68627.1"/>
    </source>
</evidence>
<dbReference type="Proteomes" id="UP000011575">
    <property type="component" value="Unassembled WGS sequence"/>
</dbReference>
<gene>
    <name evidence="3" type="ORF">C461_03322</name>
</gene>
<protein>
    <submittedName>
        <fullName evidence="3">Uncharacterized protein</fullName>
    </submittedName>
</protein>
<feature type="compositionally biased region" description="Polar residues" evidence="1">
    <location>
        <begin position="216"/>
        <end position="227"/>
    </location>
</feature>
<dbReference type="PATRIC" id="fig|1230454.4.peg.685"/>
<evidence type="ECO:0000313" key="4">
    <source>
        <dbReference type="Proteomes" id="UP000011575"/>
    </source>
</evidence>
<dbReference type="AlphaFoldDB" id="M0PES8"/>
<name>M0PES8_9EURY</name>
<proteinExistence type="predicted"/>
<feature type="compositionally biased region" description="Low complexity" evidence="1">
    <location>
        <begin position="169"/>
        <end position="183"/>
    </location>
</feature>
<feature type="compositionally biased region" description="Acidic residues" evidence="1">
    <location>
        <begin position="184"/>
        <end position="212"/>
    </location>
</feature>
<dbReference type="STRING" id="1230454.C461_03322"/>
<keyword evidence="2" id="KW-1133">Transmembrane helix</keyword>
<keyword evidence="4" id="KW-1185">Reference proteome</keyword>
<sequence>MTVLGTRSGARAAVCTLAFATLFASTIGVAAAAGTTDIGVATERDALAPGDTTTVEVVVEDADGGVGALNATVTLSNPDTASVENVTIHGDPGLERVTERADGVELSAALADTDDAGSVTVATVVLRAERAGQTSVDVDVRALGDEDGAAYSVGHVDRPTIAVDEVSGSSSDAPTSSTSTSDETASEPADDEAASGSADDEAASGSADDEAATESPNDASADSSETQDAGDNDEQTSGDDRDGSDGSASAAPLVETSGSPMTALLTPTGAIGSVVVLLGAFVLRRLR</sequence>
<accession>M0PES8</accession>
<comment type="caution">
    <text evidence="3">The sequence shown here is derived from an EMBL/GenBank/DDBJ whole genome shotgun (WGS) entry which is preliminary data.</text>
</comment>
<organism evidence="3 4">
    <name type="scientific">Halorubrum aidingense JCM 13560</name>
    <dbReference type="NCBI Taxonomy" id="1230454"/>
    <lineage>
        <taxon>Archaea</taxon>
        <taxon>Methanobacteriati</taxon>
        <taxon>Methanobacteriota</taxon>
        <taxon>Stenosarchaea group</taxon>
        <taxon>Halobacteria</taxon>
        <taxon>Halobacteriales</taxon>
        <taxon>Haloferacaceae</taxon>
        <taxon>Halorubrum</taxon>
    </lineage>
</organism>
<feature type="compositionally biased region" description="Acidic residues" evidence="1">
    <location>
        <begin position="228"/>
        <end position="237"/>
    </location>
</feature>
<feature type="transmembrane region" description="Helical" evidence="2">
    <location>
        <begin position="264"/>
        <end position="283"/>
    </location>
</feature>